<dbReference type="InterPro" id="IPR009075">
    <property type="entry name" value="AcylCo_DH/oxidase_C"/>
</dbReference>
<dbReference type="Proteomes" id="UP000199118">
    <property type="component" value="Unassembled WGS sequence"/>
</dbReference>
<protein>
    <recommendedName>
        <fullName evidence="6">Acyl-CoA dehydrogenase/oxidase C-terminal domain-containing protein</fullName>
    </recommendedName>
</protein>
<proteinExistence type="inferred from homology"/>
<dbReference type="Gene3D" id="1.20.140.10">
    <property type="entry name" value="Butyryl-CoA Dehydrogenase, subunit A, domain 3"/>
    <property type="match status" value="1"/>
</dbReference>
<feature type="domain" description="Acyl-CoA dehydrogenase/oxidase C-terminal" evidence="6">
    <location>
        <begin position="206"/>
        <end position="320"/>
    </location>
</feature>
<evidence type="ECO:0000259" key="6">
    <source>
        <dbReference type="Pfam" id="PF00441"/>
    </source>
</evidence>
<evidence type="ECO:0000313" key="7">
    <source>
        <dbReference type="EMBL" id="SDX42273.1"/>
    </source>
</evidence>
<dbReference type="GO" id="GO:0050660">
    <property type="term" value="F:flavin adenine dinucleotide binding"/>
    <property type="evidence" value="ECO:0007669"/>
    <property type="project" value="InterPro"/>
</dbReference>
<evidence type="ECO:0000256" key="5">
    <source>
        <dbReference type="ARBA" id="ARBA00023002"/>
    </source>
</evidence>
<dbReference type="Pfam" id="PF00441">
    <property type="entry name" value="Acyl-CoA_dh_1"/>
    <property type="match status" value="1"/>
</dbReference>
<evidence type="ECO:0000256" key="1">
    <source>
        <dbReference type="ARBA" id="ARBA00001974"/>
    </source>
</evidence>
<evidence type="ECO:0000313" key="8">
    <source>
        <dbReference type="Proteomes" id="UP000199118"/>
    </source>
</evidence>
<evidence type="ECO:0000256" key="4">
    <source>
        <dbReference type="ARBA" id="ARBA00022827"/>
    </source>
</evidence>
<keyword evidence="3" id="KW-0285">Flavoprotein</keyword>
<evidence type="ECO:0000256" key="3">
    <source>
        <dbReference type="ARBA" id="ARBA00022630"/>
    </source>
</evidence>
<reference evidence="7 8" key="1">
    <citation type="submission" date="2016-10" db="EMBL/GenBank/DDBJ databases">
        <authorList>
            <person name="de Groot N.N."/>
        </authorList>
    </citation>
    <scope>NUCLEOTIDE SEQUENCE [LARGE SCALE GENOMIC DNA]</scope>
    <source>
        <strain evidence="7 8">DSM 17890</strain>
    </source>
</reference>
<dbReference type="STRING" id="356660.SAMN05444336_10558"/>
<accession>A0A1H3BK26</accession>
<evidence type="ECO:0000256" key="2">
    <source>
        <dbReference type="ARBA" id="ARBA00009347"/>
    </source>
</evidence>
<dbReference type="SUPFAM" id="SSF56645">
    <property type="entry name" value="Acyl-CoA dehydrogenase NM domain-like"/>
    <property type="match status" value="1"/>
</dbReference>
<dbReference type="Gene3D" id="1.10.540.10">
    <property type="entry name" value="Acyl-CoA dehydrogenase/oxidase, N-terminal domain"/>
    <property type="match status" value="1"/>
</dbReference>
<dbReference type="GO" id="GO:0003995">
    <property type="term" value="F:acyl-CoA dehydrogenase activity"/>
    <property type="evidence" value="ECO:0007669"/>
    <property type="project" value="TreeGrafter"/>
</dbReference>
<dbReference type="InterPro" id="IPR037069">
    <property type="entry name" value="AcylCoA_DH/ox_N_sf"/>
</dbReference>
<comment type="cofactor">
    <cofactor evidence="1">
        <name>FAD</name>
        <dbReference type="ChEBI" id="CHEBI:57692"/>
    </cofactor>
</comment>
<dbReference type="RefSeq" id="WP_092683034.1">
    <property type="nucleotide sequence ID" value="NZ_FNMZ01000005.1"/>
</dbReference>
<keyword evidence="4" id="KW-0274">FAD</keyword>
<gene>
    <name evidence="7" type="ORF">SAMN05444336_10558</name>
</gene>
<dbReference type="PANTHER" id="PTHR43884">
    <property type="entry name" value="ACYL-COA DEHYDROGENASE"/>
    <property type="match status" value="1"/>
</dbReference>
<organism evidence="7 8">
    <name type="scientific">Albimonas donghaensis</name>
    <dbReference type="NCBI Taxonomy" id="356660"/>
    <lineage>
        <taxon>Bacteria</taxon>
        <taxon>Pseudomonadati</taxon>
        <taxon>Pseudomonadota</taxon>
        <taxon>Alphaproteobacteria</taxon>
        <taxon>Rhodobacterales</taxon>
        <taxon>Paracoccaceae</taxon>
        <taxon>Albimonas</taxon>
    </lineage>
</organism>
<dbReference type="EMBL" id="FNMZ01000005">
    <property type="protein sequence ID" value="SDX42273.1"/>
    <property type="molecule type" value="Genomic_DNA"/>
</dbReference>
<name>A0A1H3BK26_9RHOB</name>
<dbReference type="InterPro" id="IPR036250">
    <property type="entry name" value="AcylCo_DH-like_C"/>
</dbReference>
<dbReference type="AlphaFoldDB" id="A0A1H3BK26"/>
<dbReference type="OrthoDB" id="2450120at2"/>
<dbReference type="PANTHER" id="PTHR43884:SF20">
    <property type="entry name" value="ACYL-COA DEHYDROGENASE FADE28"/>
    <property type="match status" value="1"/>
</dbReference>
<keyword evidence="8" id="KW-1185">Reference proteome</keyword>
<dbReference type="InterPro" id="IPR009100">
    <property type="entry name" value="AcylCoA_DH/oxidase_NM_dom_sf"/>
</dbReference>
<dbReference type="SUPFAM" id="SSF47203">
    <property type="entry name" value="Acyl-CoA dehydrogenase C-terminal domain-like"/>
    <property type="match status" value="1"/>
</dbReference>
<keyword evidence="5" id="KW-0560">Oxidoreductase</keyword>
<sequence length="358" mass="37066">MSDDSIVVETTRRIFADLADPQTLTSATDDAWKAGLWSALEAAGLTLAWVPEAAGGAGAEMADGFDVLRISGQYAAPAPIAETLLAALTLARAGIALPEGAMTVGPIRDGDVLRLADGKITGRARAVPFAAEAAHLAAMVEDASGVAHVALIPLGEAAATARDADLGAARADLHFDGAVPAALAPAPADFGAEDFRRLGAVIRVQQMAGGLETALDLCTRYVQERVAFGKPIGKFQAVQQNLARLAGEVAAALTAASSSADTLARWTEGDADITPEDLFLECAAAKIRAGEAANEGAAIAHQAHGAIGFTNEYVLQRFTRTLFGWRDDFGGEARWALNLGNAMAARGADALWPALTRR</sequence>
<comment type="similarity">
    <text evidence="2">Belongs to the acyl-CoA dehydrogenase family.</text>
</comment>